<evidence type="ECO:0000256" key="2">
    <source>
        <dbReference type="ARBA" id="ARBA00010421"/>
    </source>
</evidence>
<evidence type="ECO:0000313" key="6">
    <source>
        <dbReference type="Proteomes" id="UP000244722"/>
    </source>
</evidence>
<comment type="caution">
    <text evidence="5">The sequence shown here is derived from an EMBL/GenBank/DDBJ whole genome shotgun (WGS) entry which is preliminary data.</text>
</comment>
<keyword evidence="3" id="KW-0964">Secreted</keyword>
<dbReference type="InterPro" id="IPR010829">
    <property type="entry name" value="Cerato-platanin"/>
</dbReference>
<accession>A0A2T6ZAA8</accession>
<dbReference type="InterPro" id="IPR036908">
    <property type="entry name" value="RlpA-like_sf"/>
</dbReference>
<comment type="subcellular location">
    <subcellularLocation>
        <location evidence="1">Secreted</location>
    </subcellularLocation>
</comment>
<sequence>MYSPKTLLLAFAGLTTTATVLAEEVQSSAAYDHVYDIPELSTLDLACSNGAAGLSSTFGFDRISDLPGYPLVGAIEKVEGWGSLSCSRCYRVTNKQGGQTINIIAVDHADTGLVLSLSALDQLTGGQGKLLGRVDVKYEEVGGSECGL</sequence>
<proteinExistence type="inferred from homology"/>
<dbReference type="AlphaFoldDB" id="A0A2T6ZAA8"/>
<evidence type="ECO:0000256" key="4">
    <source>
        <dbReference type="SAM" id="SignalP"/>
    </source>
</evidence>
<evidence type="ECO:0000256" key="3">
    <source>
        <dbReference type="ARBA" id="ARBA00022525"/>
    </source>
</evidence>
<dbReference type="Proteomes" id="UP000244722">
    <property type="component" value="Unassembled WGS sequence"/>
</dbReference>
<keyword evidence="4" id="KW-0732">Signal</keyword>
<gene>
    <name evidence="5" type="ORF">B9Z19DRAFT_1010191</name>
</gene>
<dbReference type="OrthoDB" id="4898945at2759"/>
<evidence type="ECO:0000256" key="1">
    <source>
        <dbReference type="ARBA" id="ARBA00004613"/>
    </source>
</evidence>
<name>A0A2T6ZAA8_TUBBO</name>
<dbReference type="EMBL" id="NESQ01000547">
    <property type="protein sequence ID" value="PUU72403.1"/>
    <property type="molecule type" value="Genomic_DNA"/>
</dbReference>
<reference evidence="5 6" key="1">
    <citation type="submission" date="2017-04" db="EMBL/GenBank/DDBJ databases">
        <title>Draft genome sequence of Tuber borchii Vittad., a whitish edible truffle.</title>
        <authorList>
            <consortium name="DOE Joint Genome Institute"/>
            <person name="Murat C."/>
            <person name="Kuo A."/>
            <person name="Barry K.W."/>
            <person name="Clum A."/>
            <person name="Dockter R.B."/>
            <person name="Fauchery L."/>
            <person name="Iotti M."/>
            <person name="Kohler A."/>
            <person name="Labutti K."/>
            <person name="Lindquist E.A."/>
            <person name="Lipzen A."/>
            <person name="Ohm R.A."/>
            <person name="Wang M."/>
            <person name="Grigoriev I.V."/>
            <person name="Zambonelli A."/>
            <person name="Martin F.M."/>
        </authorList>
    </citation>
    <scope>NUCLEOTIDE SEQUENCE [LARGE SCALE GENOMIC DNA]</scope>
    <source>
        <strain evidence="5 6">Tbo3840</strain>
    </source>
</reference>
<dbReference type="CDD" id="cd22778">
    <property type="entry name" value="DPBB_CEPL-like"/>
    <property type="match status" value="1"/>
</dbReference>
<protein>
    <submittedName>
        <fullName evidence="5">Cerato-platanin</fullName>
    </submittedName>
</protein>
<organism evidence="5 6">
    <name type="scientific">Tuber borchii</name>
    <name type="common">White truffle</name>
    <dbReference type="NCBI Taxonomy" id="42251"/>
    <lineage>
        <taxon>Eukaryota</taxon>
        <taxon>Fungi</taxon>
        <taxon>Dikarya</taxon>
        <taxon>Ascomycota</taxon>
        <taxon>Pezizomycotina</taxon>
        <taxon>Pezizomycetes</taxon>
        <taxon>Pezizales</taxon>
        <taxon>Tuberaceae</taxon>
        <taxon>Tuber</taxon>
    </lineage>
</organism>
<keyword evidence="6" id="KW-1185">Reference proteome</keyword>
<feature type="signal peptide" evidence="4">
    <location>
        <begin position="1"/>
        <end position="22"/>
    </location>
</feature>
<evidence type="ECO:0000313" key="5">
    <source>
        <dbReference type="EMBL" id="PUU72403.1"/>
    </source>
</evidence>
<dbReference type="SUPFAM" id="SSF50685">
    <property type="entry name" value="Barwin-like endoglucanases"/>
    <property type="match status" value="1"/>
</dbReference>
<dbReference type="Gene3D" id="2.40.40.10">
    <property type="entry name" value="RlpA-like domain"/>
    <property type="match status" value="1"/>
</dbReference>
<dbReference type="Pfam" id="PF07249">
    <property type="entry name" value="Cerato-platanin"/>
    <property type="match status" value="1"/>
</dbReference>
<feature type="chain" id="PRO_5015556132" evidence="4">
    <location>
        <begin position="23"/>
        <end position="148"/>
    </location>
</feature>
<dbReference type="GO" id="GO:0005576">
    <property type="term" value="C:extracellular region"/>
    <property type="evidence" value="ECO:0007669"/>
    <property type="project" value="UniProtKB-SubCell"/>
</dbReference>
<comment type="similarity">
    <text evidence="2">Belongs to the cerato-platanin family.</text>
</comment>